<feature type="region of interest" description="Disordered" evidence="1">
    <location>
        <begin position="168"/>
        <end position="272"/>
    </location>
</feature>
<feature type="region of interest" description="Disordered" evidence="1">
    <location>
        <begin position="1"/>
        <end position="36"/>
    </location>
</feature>
<evidence type="ECO:0000256" key="1">
    <source>
        <dbReference type="SAM" id="MobiDB-lite"/>
    </source>
</evidence>
<comment type="caution">
    <text evidence="2">The sequence shown here is derived from an EMBL/GenBank/DDBJ whole genome shotgun (WGS) entry which is preliminary data.</text>
</comment>
<reference evidence="2" key="1">
    <citation type="journal article" date="2022" name="bioRxiv">
        <title>Sequencing and chromosome-scale assembly of the giantPleurodeles waltlgenome.</title>
        <authorList>
            <person name="Brown T."/>
            <person name="Elewa A."/>
            <person name="Iarovenko S."/>
            <person name="Subramanian E."/>
            <person name="Araus A.J."/>
            <person name="Petzold A."/>
            <person name="Susuki M."/>
            <person name="Suzuki K.-i.T."/>
            <person name="Hayashi T."/>
            <person name="Toyoda A."/>
            <person name="Oliveira C."/>
            <person name="Osipova E."/>
            <person name="Leigh N.D."/>
            <person name="Simon A."/>
            <person name="Yun M.H."/>
        </authorList>
    </citation>
    <scope>NUCLEOTIDE SEQUENCE</scope>
    <source>
        <strain evidence="2">20211129_DDA</strain>
        <tissue evidence="2">Liver</tissue>
    </source>
</reference>
<dbReference type="AlphaFoldDB" id="A0AAV7SKE0"/>
<dbReference type="Proteomes" id="UP001066276">
    <property type="component" value="Chromosome 4_2"/>
</dbReference>
<gene>
    <name evidence="2" type="ORF">NDU88_004976</name>
</gene>
<organism evidence="2 3">
    <name type="scientific">Pleurodeles waltl</name>
    <name type="common">Iberian ribbed newt</name>
    <dbReference type="NCBI Taxonomy" id="8319"/>
    <lineage>
        <taxon>Eukaryota</taxon>
        <taxon>Metazoa</taxon>
        <taxon>Chordata</taxon>
        <taxon>Craniata</taxon>
        <taxon>Vertebrata</taxon>
        <taxon>Euteleostomi</taxon>
        <taxon>Amphibia</taxon>
        <taxon>Batrachia</taxon>
        <taxon>Caudata</taxon>
        <taxon>Salamandroidea</taxon>
        <taxon>Salamandridae</taxon>
        <taxon>Pleurodelinae</taxon>
        <taxon>Pleurodeles</taxon>
    </lineage>
</organism>
<proteinExistence type="predicted"/>
<evidence type="ECO:0000313" key="3">
    <source>
        <dbReference type="Proteomes" id="UP001066276"/>
    </source>
</evidence>
<protein>
    <submittedName>
        <fullName evidence="2">Uncharacterized protein</fullName>
    </submittedName>
</protein>
<keyword evidence="3" id="KW-1185">Reference proteome</keyword>
<dbReference type="EMBL" id="JANPWB010000008">
    <property type="protein sequence ID" value="KAJ1164539.1"/>
    <property type="molecule type" value="Genomic_DNA"/>
</dbReference>
<accession>A0AAV7SKE0</accession>
<feature type="compositionally biased region" description="Polar residues" evidence="1">
    <location>
        <begin position="1"/>
        <end position="10"/>
    </location>
</feature>
<evidence type="ECO:0000313" key="2">
    <source>
        <dbReference type="EMBL" id="KAJ1164539.1"/>
    </source>
</evidence>
<name>A0AAV7SKE0_PLEWA</name>
<sequence length="272" mass="28435">MSTLPSTSSGRRGGEGLPFTPPHSRGNRTGHSSTRPYYPQSAFCPAVFPHRPPGASPLHLRSTPLAVPGRSYTSTFSRALVPPQGAYGIREIPRRCSASLQSMRHLTLSSVFLAPKWRPPPLKSVTPTPASGSALMFSGLPPSVGVQLKCHPYSFCWGSRIFPASSALASSAPSPEPLPGQAAPRAYLPGRPGSAPAPQRRQDPRGSFNNSGTFPRPGAAPAQAPPPAQAPGPSRGTSTSDLCQTPPPVPPSGRAVLQLLTGNKKYDSPAST</sequence>